<evidence type="ECO:0000256" key="6">
    <source>
        <dbReference type="ARBA" id="ARBA00023002"/>
    </source>
</evidence>
<dbReference type="InterPro" id="IPR036188">
    <property type="entry name" value="FAD/NAD-bd_sf"/>
</dbReference>
<dbReference type="AlphaFoldDB" id="A0A2H0N672"/>
<dbReference type="PRINTS" id="PR00368">
    <property type="entry name" value="FADPNR"/>
</dbReference>
<evidence type="ECO:0000256" key="8">
    <source>
        <dbReference type="ARBA" id="ARBA00047599"/>
    </source>
</evidence>
<keyword evidence="4" id="KW-0274">FAD</keyword>
<evidence type="ECO:0000256" key="3">
    <source>
        <dbReference type="ARBA" id="ARBA00022630"/>
    </source>
</evidence>
<dbReference type="Proteomes" id="UP000229600">
    <property type="component" value="Unassembled WGS sequence"/>
</dbReference>
<keyword evidence="3" id="KW-0285">Flavoprotein</keyword>
<evidence type="ECO:0000313" key="12">
    <source>
        <dbReference type="Proteomes" id="UP000229600"/>
    </source>
</evidence>
<dbReference type="PANTHER" id="PTHR43706:SF47">
    <property type="entry name" value="EXTERNAL NADH-UBIQUINONE OXIDOREDUCTASE 1, MITOCHONDRIAL-RELATED"/>
    <property type="match status" value="1"/>
</dbReference>
<dbReference type="InterPro" id="IPR023753">
    <property type="entry name" value="FAD/NAD-binding_dom"/>
</dbReference>
<dbReference type="Pfam" id="PF22366">
    <property type="entry name" value="NDH2_C"/>
    <property type="match status" value="1"/>
</dbReference>
<protein>
    <recommendedName>
        <fullName evidence="2">NADH:ubiquinone reductase (non-electrogenic)</fullName>
        <ecNumber evidence="2">1.6.5.9</ecNumber>
    </recommendedName>
</protein>
<gene>
    <name evidence="11" type="ORF">COV59_00910</name>
</gene>
<name>A0A2H0N672_9BACT</name>
<dbReference type="Pfam" id="PF07992">
    <property type="entry name" value="Pyr_redox_2"/>
    <property type="match status" value="1"/>
</dbReference>
<evidence type="ECO:0000256" key="2">
    <source>
        <dbReference type="ARBA" id="ARBA00012637"/>
    </source>
</evidence>
<accession>A0A2H0N672</accession>
<keyword evidence="6" id="KW-0560">Oxidoreductase</keyword>
<evidence type="ECO:0000256" key="4">
    <source>
        <dbReference type="ARBA" id="ARBA00022827"/>
    </source>
</evidence>
<evidence type="ECO:0000256" key="7">
    <source>
        <dbReference type="ARBA" id="ARBA00023027"/>
    </source>
</evidence>
<dbReference type="PANTHER" id="PTHR43706">
    <property type="entry name" value="NADH DEHYDROGENASE"/>
    <property type="match status" value="1"/>
</dbReference>
<proteinExistence type="inferred from homology"/>
<evidence type="ECO:0000256" key="5">
    <source>
        <dbReference type="ARBA" id="ARBA00022946"/>
    </source>
</evidence>
<dbReference type="InterPro" id="IPR054585">
    <property type="entry name" value="NDH2-like_C"/>
</dbReference>
<dbReference type="EMBL" id="PCWN01000003">
    <property type="protein sequence ID" value="PIR04391.1"/>
    <property type="molecule type" value="Genomic_DNA"/>
</dbReference>
<feature type="domain" description="External alternative NADH-ubiquinone oxidoreductase-like C-terminal" evidence="10">
    <location>
        <begin position="347"/>
        <end position="406"/>
    </location>
</feature>
<evidence type="ECO:0000313" key="11">
    <source>
        <dbReference type="EMBL" id="PIR04391.1"/>
    </source>
</evidence>
<dbReference type="EC" id="1.6.5.9" evidence="2"/>
<dbReference type="InterPro" id="IPR045024">
    <property type="entry name" value="NDH-2"/>
</dbReference>
<dbReference type="GO" id="GO:0050136">
    <property type="term" value="F:NADH dehydrogenase (quinone) (non-electrogenic) activity"/>
    <property type="evidence" value="ECO:0007669"/>
    <property type="project" value="UniProtKB-EC"/>
</dbReference>
<feature type="domain" description="FAD/NAD(P)-binding" evidence="9">
    <location>
        <begin position="5"/>
        <end position="323"/>
    </location>
</feature>
<keyword evidence="7" id="KW-0520">NAD</keyword>
<evidence type="ECO:0000259" key="10">
    <source>
        <dbReference type="Pfam" id="PF22366"/>
    </source>
</evidence>
<dbReference type="SUPFAM" id="SSF51905">
    <property type="entry name" value="FAD/NAD(P)-binding domain"/>
    <property type="match status" value="2"/>
</dbReference>
<evidence type="ECO:0000256" key="1">
    <source>
        <dbReference type="ARBA" id="ARBA00005272"/>
    </source>
</evidence>
<evidence type="ECO:0000259" key="9">
    <source>
        <dbReference type="Pfam" id="PF07992"/>
    </source>
</evidence>
<dbReference type="Gene3D" id="3.50.50.100">
    <property type="match status" value="1"/>
</dbReference>
<comment type="similarity">
    <text evidence="1">Belongs to the NADH dehydrogenase family.</text>
</comment>
<comment type="catalytic activity">
    <reaction evidence="8">
        <text>a quinone + NADH + H(+) = a quinol + NAD(+)</text>
        <dbReference type="Rhea" id="RHEA:46160"/>
        <dbReference type="ChEBI" id="CHEBI:15378"/>
        <dbReference type="ChEBI" id="CHEBI:24646"/>
        <dbReference type="ChEBI" id="CHEBI:57540"/>
        <dbReference type="ChEBI" id="CHEBI:57945"/>
        <dbReference type="ChEBI" id="CHEBI:132124"/>
        <dbReference type="EC" id="1.6.5.9"/>
    </reaction>
</comment>
<organism evidence="11 12">
    <name type="scientific">Candidatus Magasanikbacteria bacterium CG11_big_fil_rev_8_21_14_0_20_39_34</name>
    <dbReference type="NCBI Taxonomy" id="1974653"/>
    <lineage>
        <taxon>Bacteria</taxon>
        <taxon>Candidatus Magasanikiibacteriota</taxon>
    </lineage>
</organism>
<keyword evidence="5" id="KW-0809">Transit peptide</keyword>
<reference evidence="11 12" key="1">
    <citation type="submission" date="2017-09" db="EMBL/GenBank/DDBJ databases">
        <title>Depth-based differentiation of microbial function through sediment-hosted aquifers and enrichment of novel symbionts in the deep terrestrial subsurface.</title>
        <authorList>
            <person name="Probst A.J."/>
            <person name="Ladd B."/>
            <person name="Jarett J.K."/>
            <person name="Geller-Mcgrath D.E."/>
            <person name="Sieber C.M."/>
            <person name="Emerson J.B."/>
            <person name="Anantharaman K."/>
            <person name="Thomas B.C."/>
            <person name="Malmstrom R."/>
            <person name="Stieglmeier M."/>
            <person name="Klingl A."/>
            <person name="Woyke T."/>
            <person name="Ryan C.M."/>
            <person name="Banfield J.F."/>
        </authorList>
    </citation>
    <scope>NUCLEOTIDE SEQUENCE [LARGE SCALE GENOMIC DNA]</scope>
    <source>
        <strain evidence="11">CG11_big_fil_rev_8_21_14_0_20_39_34</strain>
    </source>
</reference>
<comment type="caution">
    <text evidence="11">The sequence shown here is derived from an EMBL/GenBank/DDBJ whole genome shotgun (WGS) entry which is preliminary data.</text>
</comment>
<sequence length="411" mass="46025">MQKKRIVILGAGFAGIYTYKYLHKYFHQNKNIELVLVNKTSYFLFTPLLHEVATGGISSDDIVHPIRESIGCCLSEFHETEVESVSCEKKIVKTKGGDISYDYLVISLGSQTNSFGIPGVLEHSYFLKTLEDAFALKNQIIDTIEKAGAVEDKEEKKRLLTYAIIGGGPTGIELATEISEFIFGTLSRYYKPEVIKNVRIFVIQATGQILPGFPNFVRVEAEKALKREKIELLLNTPVEKITKKGIFFGENCIETETAIWTAGVSPVSLGFDQDIEKEKGKIVVEPTLQVKNQKDIFVLGDMAYFPTEDGCLPALAQVAVVQAKQAAKNIVALINGVAPQPFSFHSKGILLSLGKLHAAGTIGKLKLKGPFMWWVWRTIYWMKLITWKQRIKVGVDWAISLFMRRDINRGK</sequence>